<dbReference type="Proteomes" id="UP001576780">
    <property type="component" value="Unassembled WGS sequence"/>
</dbReference>
<dbReference type="RefSeq" id="WP_413277225.1">
    <property type="nucleotide sequence ID" value="NZ_JBHFNT010000073.1"/>
</dbReference>
<dbReference type="InterPro" id="IPR028082">
    <property type="entry name" value="Peripla_BP_I"/>
</dbReference>
<reference evidence="1 2" key="1">
    <citation type="submission" date="2024-09" db="EMBL/GenBank/DDBJ databases">
        <title>Floridaenema gen nov. (Aerosakkonemataceae, Aerosakkonematales ord. nov., Cyanobacteria) from benthic tropical and subtropical fresh waters, with the description of four new species.</title>
        <authorList>
            <person name="Moretto J.A."/>
            <person name="Berthold D.E."/>
            <person name="Lefler F.W."/>
            <person name="Huang I.-S."/>
            <person name="Laughinghouse H. IV."/>
        </authorList>
    </citation>
    <scope>NUCLEOTIDE SEQUENCE [LARGE SCALE GENOMIC DNA]</scope>
    <source>
        <strain evidence="1 2">BLCC-F167</strain>
    </source>
</reference>
<sequence>MLRELHKFLNRAKVEWGRDLSVPYFPNQQEKESFEKLWKTELNTWRSSTAKDTMRAIATGLQKLLKQPNLTREKLDSILRNPKFTVKGITGQFKFNNKTGEREFFFQQQRPDTLIQVQNSKFVKIE</sequence>
<keyword evidence="2" id="KW-1185">Reference proteome</keyword>
<name>A0ABV4WI81_9CYAN</name>
<gene>
    <name evidence="1" type="ORF">ACE1CA_09695</name>
</gene>
<organism evidence="1 2">
    <name type="scientific">Floridaenema evergladense BLCC-F167</name>
    <dbReference type="NCBI Taxonomy" id="3153639"/>
    <lineage>
        <taxon>Bacteria</taxon>
        <taxon>Bacillati</taxon>
        <taxon>Cyanobacteriota</taxon>
        <taxon>Cyanophyceae</taxon>
        <taxon>Oscillatoriophycideae</taxon>
        <taxon>Aerosakkonematales</taxon>
        <taxon>Aerosakkonemataceae</taxon>
        <taxon>Floridanema</taxon>
        <taxon>Floridanema evergladense</taxon>
    </lineage>
</organism>
<dbReference type="SUPFAM" id="SSF53822">
    <property type="entry name" value="Periplasmic binding protein-like I"/>
    <property type="match status" value="1"/>
</dbReference>
<dbReference type="EMBL" id="JBHFNT010000073">
    <property type="protein sequence ID" value="MFB2834794.1"/>
    <property type="molecule type" value="Genomic_DNA"/>
</dbReference>
<evidence type="ECO:0000313" key="1">
    <source>
        <dbReference type="EMBL" id="MFB2834794.1"/>
    </source>
</evidence>
<proteinExistence type="predicted"/>
<evidence type="ECO:0000313" key="2">
    <source>
        <dbReference type="Proteomes" id="UP001576780"/>
    </source>
</evidence>
<protein>
    <submittedName>
        <fullName evidence="1">Uncharacterized protein</fullName>
    </submittedName>
</protein>
<comment type="caution">
    <text evidence="1">The sequence shown here is derived from an EMBL/GenBank/DDBJ whole genome shotgun (WGS) entry which is preliminary data.</text>
</comment>
<accession>A0ABV4WI81</accession>